<dbReference type="AlphaFoldDB" id="A0A382GXX6"/>
<dbReference type="InterPro" id="IPR004588">
    <property type="entry name" value="IspG_bac-typ"/>
</dbReference>
<evidence type="ECO:0000256" key="1">
    <source>
        <dbReference type="ARBA" id="ARBA00001966"/>
    </source>
</evidence>
<dbReference type="Gene3D" id="3.20.20.20">
    <property type="entry name" value="Dihydropteroate synthase-like"/>
    <property type="match status" value="1"/>
</dbReference>
<evidence type="ECO:0000259" key="3">
    <source>
        <dbReference type="Pfam" id="PF04551"/>
    </source>
</evidence>
<proteinExistence type="predicted"/>
<keyword evidence="2" id="KW-0004">4Fe-4S</keyword>
<name>A0A382GXX6_9ZZZZ</name>
<sequence length="154" mass="17820">VRESKYYCESLTKYKRWKTRVVHIGDVPLGGDNPIRVQSMTTTDTMDTQSTVDQSIRMIETGCEYIRITAPSVKEAQNLAEIKKQLQKQGYNTPLIADIHFTPNAAMAAARIVEKVRINPGNFADRKKFQKFEYTDQSYNEELERIHDRFVPFV</sequence>
<protein>
    <recommendedName>
        <fullName evidence="3">IspG TIM-barrel domain-containing protein</fullName>
    </recommendedName>
</protein>
<dbReference type="PANTHER" id="PTHR30454">
    <property type="entry name" value="4-HYDROXY-3-METHYLBUT-2-EN-1-YL DIPHOSPHATE SYNTHASE"/>
    <property type="match status" value="1"/>
</dbReference>
<evidence type="ECO:0000313" key="4">
    <source>
        <dbReference type="EMBL" id="SVB79900.1"/>
    </source>
</evidence>
<dbReference type="GO" id="GO:0016114">
    <property type="term" value="P:terpenoid biosynthetic process"/>
    <property type="evidence" value="ECO:0007669"/>
    <property type="project" value="InterPro"/>
</dbReference>
<dbReference type="GO" id="GO:0051539">
    <property type="term" value="F:4 iron, 4 sulfur cluster binding"/>
    <property type="evidence" value="ECO:0007669"/>
    <property type="project" value="UniProtKB-KW"/>
</dbReference>
<dbReference type="GO" id="GO:0019288">
    <property type="term" value="P:isopentenyl diphosphate biosynthetic process, methylerythritol 4-phosphate pathway"/>
    <property type="evidence" value="ECO:0007669"/>
    <property type="project" value="TreeGrafter"/>
</dbReference>
<keyword evidence="2" id="KW-0411">Iron-sulfur</keyword>
<dbReference type="EMBL" id="UINC01058058">
    <property type="protein sequence ID" value="SVB79900.1"/>
    <property type="molecule type" value="Genomic_DNA"/>
</dbReference>
<dbReference type="PANTHER" id="PTHR30454:SF0">
    <property type="entry name" value="4-HYDROXY-3-METHYLBUT-2-EN-1-YL DIPHOSPHATE SYNTHASE (FERREDOXIN), CHLOROPLASTIC"/>
    <property type="match status" value="1"/>
</dbReference>
<dbReference type="GO" id="GO:0046429">
    <property type="term" value="F:4-hydroxy-3-methylbut-2-en-1-yl diphosphate synthase activity (ferredoxin)"/>
    <property type="evidence" value="ECO:0007669"/>
    <property type="project" value="InterPro"/>
</dbReference>
<feature type="domain" description="IspG TIM-barrel" evidence="3">
    <location>
        <begin position="19"/>
        <end position="132"/>
    </location>
</feature>
<keyword evidence="2" id="KW-0408">Iron</keyword>
<organism evidence="4">
    <name type="scientific">marine metagenome</name>
    <dbReference type="NCBI Taxonomy" id="408172"/>
    <lineage>
        <taxon>unclassified sequences</taxon>
        <taxon>metagenomes</taxon>
        <taxon>ecological metagenomes</taxon>
    </lineage>
</organism>
<dbReference type="InterPro" id="IPR011005">
    <property type="entry name" value="Dihydropteroate_synth-like_sf"/>
</dbReference>
<feature type="non-terminal residue" evidence="4">
    <location>
        <position position="1"/>
    </location>
</feature>
<dbReference type="Pfam" id="PF04551">
    <property type="entry name" value="GcpE"/>
    <property type="match status" value="1"/>
</dbReference>
<gene>
    <name evidence="4" type="ORF">METZ01_LOCUS232754</name>
</gene>
<evidence type="ECO:0000256" key="2">
    <source>
        <dbReference type="ARBA" id="ARBA00022485"/>
    </source>
</evidence>
<reference evidence="4" key="1">
    <citation type="submission" date="2018-05" db="EMBL/GenBank/DDBJ databases">
        <authorList>
            <person name="Lanie J.A."/>
            <person name="Ng W.-L."/>
            <person name="Kazmierczak K.M."/>
            <person name="Andrzejewski T.M."/>
            <person name="Davidsen T.M."/>
            <person name="Wayne K.J."/>
            <person name="Tettelin H."/>
            <person name="Glass J.I."/>
            <person name="Rusch D."/>
            <person name="Podicherti R."/>
            <person name="Tsui H.-C.T."/>
            <person name="Winkler M.E."/>
        </authorList>
    </citation>
    <scope>NUCLEOTIDE SEQUENCE</scope>
</reference>
<comment type="cofactor">
    <cofactor evidence="1">
        <name>[4Fe-4S] cluster</name>
        <dbReference type="ChEBI" id="CHEBI:49883"/>
    </cofactor>
</comment>
<feature type="non-terminal residue" evidence="4">
    <location>
        <position position="154"/>
    </location>
</feature>
<keyword evidence="2" id="KW-0479">Metal-binding</keyword>
<accession>A0A382GXX6</accession>
<dbReference type="InterPro" id="IPR058578">
    <property type="entry name" value="IspG_TIM"/>
</dbReference>